<dbReference type="AlphaFoldDB" id="A0A8J6L5H5"/>
<evidence type="ECO:0000256" key="2">
    <source>
        <dbReference type="ARBA" id="ARBA00022670"/>
    </source>
</evidence>
<reference evidence="6" key="2">
    <citation type="submission" date="2021-08" db="EMBL/GenBank/DDBJ databases">
        <authorList>
            <person name="Eriksson T."/>
        </authorList>
    </citation>
    <scope>NUCLEOTIDE SEQUENCE</scope>
    <source>
        <strain evidence="6">Stoneville</strain>
        <tissue evidence="6">Whole head</tissue>
    </source>
</reference>
<dbReference type="Gene3D" id="3.90.1720.30">
    <property type="entry name" value="PPPDE domains"/>
    <property type="match status" value="1"/>
</dbReference>
<dbReference type="GO" id="GO:0070646">
    <property type="term" value="P:protein modification by small protein removal"/>
    <property type="evidence" value="ECO:0007669"/>
    <property type="project" value="TreeGrafter"/>
</dbReference>
<name>A0A8J6L5H5_TENMO</name>
<feature type="domain" description="PPPDE" evidence="5">
    <location>
        <begin position="4"/>
        <end position="146"/>
    </location>
</feature>
<keyword evidence="3" id="KW-0378">Hydrolase</keyword>
<dbReference type="PANTHER" id="PTHR12378">
    <property type="entry name" value="DESUMOYLATING ISOPEPTIDASE"/>
    <property type="match status" value="1"/>
</dbReference>
<dbReference type="GO" id="GO:0006508">
    <property type="term" value="P:proteolysis"/>
    <property type="evidence" value="ECO:0007669"/>
    <property type="project" value="UniProtKB-KW"/>
</dbReference>
<keyword evidence="2" id="KW-0645">Protease</keyword>
<dbReference type="Proteomes" id="UP000719412">
    <property type="component" value="Unassembled WGS sequence"/>
</dbReference>
<evidence type="ECO:0000256" key="4">
    <source>
        <dbReference type="SAM" id="MobiDB-lite"/>
    </source>
</evidence>
<dbReference type="PANTHER" id="PTHR12378:SF7">
    <property type="entry name" value="DESUMOYLATING ISOPEPTIDASE 1"/>
    <property type="match status" value="1"/>
</dbReference>
<protein>
    <recommendedName>
        <fullName evidence="5">PPPDE domain-containing protein</fullName>
    </recommendedName>
</protein>
<dbReference type="InterPro" id="IPR008580">
    <property type="entry name" value="PPPDE_dom"/>
</dbReference>
<proteinExistence type="inferred from homology"/>
<feature type="region of interest" description="Disordered" evidence="4">
    <location>
        <begin position="219"/>
        <end position="260"/>
    </location>
</feature>
<accession>A0A8J6L5H5</accession>
<evidence type="ECO:0000313" key="7">
    <source>
        <dbReference type="Proteomes" id="UP000719412"/>
    </source>
</evidence>
<dbReference type="GO" id="GO:0008233">
    <property type="term" value="F:peptidase activity"/>
    <property type="evidence" value="ECO:0007669"/>
    <property type="project" value="UniProtKB-KW"/>
</dbReference>
<dbReference type="InterPro" id="IPR042266">
    <property type="entry name" value="PPPDE_sf"/>
</dbReference>
<evidence type="ECO:0000256" key="1">
    <source>
        <dbReference type="ARBA" id="ARBA00008140"/>
    </source>
</evidence>
<evidence type="ECO:0000256" key="3">
    <source>
        <dbReference type="ARBA" id="ARBA00022801"/>
    </source>
</evidence>
<organism evidence="6 7">
    <name type="scientific">Tenebrio molitor</name>
    <name type="common">Yellow mealworm beetle</name>
    <dbReference type="NCBI Taxonomy" id="7067"/>
    <lineage>
        <taxon>Eukaryota</taxon>
        <taxon>Metazoa</taxon>
        <taxon>Ecdysozoa</taxon>
        <taxon>Arthropoda</taxon>
        <taxon>Hexapoda</taxon>
        <taxon>Insecta</taxon>
        <taxon>Pterygota</taxon>
        <taxon>Neoptera</taxon>
        <taxon>Endopterygota</taxon>
        <taxon>Coleoptera</taxon>
        <taxon>Polyphaga</taxon>
        <taxon>Cucujiformia</taxon>
        <taxon>Tenebrionidae</taxon>
        <taxon>Tenebrio</taxon>
    </lineage>
</organism>
<keyword evidence="7" id="KW-1185">Reference proteome</keyword>
<dbReference type="PROSITE" id="PS51858">
    <property type="entry name" value="PPPDE"/>
    <property type="match status" value="1"/>
</dbReference>
<evidence type="ECO:0000259" key="5">
    <source>
        <dbReference type="PROSITE" id="PS51858"/>
    </source>
</evidence>
<sequence length="525" mass="59575">MSSSTVELYIYDLSRGMAATLSPMIIGKKIDGIWHTAIVVYGREYFFGSHGISSCNPRSTPLGEPLRVLKLGETQVPYSVFIDYINGLSDSTWAGSAYSLLHHNCNNFSEEIAQFLCGCSIPKYILDLPNEVLNSSLGPALPLLIGQLEKSARPVSEEQTRSREHSPDFEQLNSQIEEVRYRSLLLEERRKTIKEKLAKKDRKKEKKRKKLLSQGGAVPVDLEDVPMADGEVNGAESRVPSDQVLDLEEEERREEEEKKRAREPPIVYKELLDAKAEFDALLGLIDGKLSEEEQRSMEELQVYMIGDEGSWALSDGFLNFIGRLLHDKGLPVEVRVRTMNILAIAALKDDVILVLHQDRKDHVLMNYAFEIDRIAPEEQEALALFIVNMFENLSSSEWLMYISEWTYNNQQTSNIRVTTKVAVHSLLSDLPALQERGTAIIHNLACKEVFDDVAVELTMALLQYFSTKPNEEHLFRCMKALNKFVQISSQEVPQLIQMIGPDPRSFKGTSERVDQLIEQLSIKLR</sequence>
<dbReference type="Pfam" id="PF05903">
    <property type="entry name" value="Peptidase_C97"/>
    <property type="match status" value="1"/>
</dbReference>
<dbReference type="SMART" id="SM01179">
    <property type="entry name" value="DUF862"/>
    <property type="match status" value="1"/>
</dbReference>
<feature type="compositionally biased region" description="Acidic residues" evidence="4">
    <location>
        <begin position="245"/>
        <end position="254"/>
    </location>
</feature>
<dbReference type="EMBL" id="JABDTM020028575">
    <property type="protein sequence ID" value="KAH0808730.1"/>
    <property type="molecule type" value="Genomic_DNA"/>
</dbReference>
<gene>
    <name evidence="6" type="ORF">GEV33_014058</name>
</gene>
<reference evidence="6" key="1">
    <citation type="journal article" date="2020" name="J Insects Food Feed">
        <title>The yellow mealworm (Tenebrio molitor) genome: a resource for the emerging insects as food and feed industry.</title>
        <authorList>
            <person name="Eriksson T."/>
            <person name="Andere A."/>
            <person name="Kelstrup H."/>
            <person name="Emery V."/>
            <person name="Picard C."/>
        </authorList>
    </citation>
    <scope>NUCLEOTIDE SEQUENCE</scope>
    <source>
        <strain evidence="6">Stoneville</strain>
        <tissue evidence="6">Whole head</tissue>
    </source>
</reference>
<evidence type="ECO:0000313" key="6">
    <source>
        <dbReference type="EMBL" id="KAH0808730.1"/>
    </source>
</evidence>
<comment type="similarity">
    <text evidence="1">Belongs to the DeSI family.</text>
</comment>
<comment type="caution">
    <text evidence="6">The sequence shown here is derived from an EMBL/GenBank/DDBJ whole genome shotgun (WGS) entry which is preliminary data.</text>
</comment>